<dbReference type="PANTHER" id="PTHR35337">
    <property type="entry name" value="SLR1478 PROTEIN"/>
    <property type="match status" value="1"/>
</dbReference>
<dbReference type="Pfam" id="PF01944">
    <property type="entry name" value="SpoIIM"/>
    <property type="match status" value="1"/>
</dbReference>
<evidence type="ECO:0000256" key="1">
    <source>
        <dbReference type="SAM" id="Phobius"/>
    </source>
</evidence>
<feature type="transmembrane region" description="Helical" evidence="1">
    <location>
        <begin position="60"/>
        <end position="89"/>
    </location>
</feature>
<reference evidence="3" key="1">
    <citation type="journal article" date="2019" name="Int. J. Syst. Evol. Microbiol.">
        <title>The Global Catalogue of Microorganisms (GCM) 10K type strain sequencing project: providing services to taxonomists for standard genome sequencing and annotation.</title>
        <authorList>
            <consortium name="The Broad Institute Genomics Platform"/>
            <consortium name="The Broad Institute Genome Sequencing Center for Infectious Disease"/>
            <person name="Wu L."/>
            <person name="Ma J."/>
        </authorList>
    </citation>
    <scope>NUCLEOTIDE SEQUENCE [LARGE SCALE GENOMIC DNA]</scope>
    <source>
        <strain evidence="3">TISTR 1827</strain>
    </source>
</reference>
<evidence type="ECO:0000313" key="2">
    <source>
        <dbReference type="EMBL" id="MFD2662357.1"/>
    </source>
</evidence>
<protein>
    <submittedName>
        <fullName evidence="2">Stage II sporulation protein M</fullName>
    </submittedName>
</protein>
<evidence type="ECO:0000313" key="3">
    <source>
        <dbReference type="Proteomes" id="UP001597493"/>
    </source>
</evidence>
<comment type="caution">
    <text evidence="2">The sequence shown here is derived from an EMBL/GenBank/DDBJ whole genome shotgun (WGS) entry which is preliminary data.</text>
</comment>
<dbReference type="EMBL" id="JBHUMY010000027">
    <property type="protein sequence ID" value="MFD2662357.1"/>
    <property type="molecule type" value="Genomic_DNA"/>
</dbReference>
<dbReference type="Proteomes" id="UP001597493">
    <property type="component" value="Unassembled WGS sequence"/>
</dbReference>
<keyword evidence="1" id="KW-0812">Transmembrane</keyword>
<feature type="transmembrane region" description="Helical" evidence="1">
    <location>
        <begin position="142"/>
        <end position="167"/>
    </location>
</feature>
<feature type="transmembrane region" description="Helical" evidence="1">
    <location>
        <begin position="109"/>
        <end position="130"/>
    </location>
</feature>
<keyword evidence="3" id="KW-1185">Reference proteome</keyword>
<dbReference type="InterPro" id="IPR002798">
    <property type="entry name" value="SpoIIM-like"/>
</dbReference>
<gene>
    <name evidence="2" type="ORF">ACFSW5_19045</name>
</gene>
<proteinExistence type="predicted"/>
<name>A0ABW5R1K7_9BACL</name>
<keyword evidence="1" id="KW-1133">Transmembrane helix</keyword>
<dbReference type="PANTHER" id="PTHR35337:SF1">
    <property type="entry name" value="SLR1478 PROTEIN"/>
    <property type="match status" value="1"/>
</dbReference>
<organism evidence="2 3">
    <name type="scientific">Paenibacillus thailandensis</name>
    <dbReference type="NCBI Taxonomy" id="393250"/>
    <lineage>
        <taxon>Bacteria</taxon>
        <taxon>Bacillati</taxon>
        <taxon>Bacillota</taxon>
        <taxon>Bacilli</taxon>
        <taxon>Bacillales</taxon>
        <taxon>Paenibacillaceae</taxon>
        <taxon>Paenibacillus</taxon>
    </lineage>
</organism>
<dbReference type="RefSeq" id="WP_379276522.1">
    <property type="nucleotide sequence ID" value="NZ_JBHUGT010000021.1"/>
</dbReference>
<feature type="transmembrane region" description="Helical" evidence="1">
    <location>
        <begin position="12"/>
        <end position="34"/>
    </location>
</feature>
<accession>A0ABW5R1K7</accession>
<keyword evidence="1" id="KW-0472">Membrane</keyword>
<sequence length="180" mass="19297">MFTVNIWREFRYLLLAALLMYGVAAIAGAAVGSFEPMEKSAAEIPRDPLYYIGHNSRASLLFVSGLLTIGMSSIFALFANGFMIGFSVASKMQETAFAATMMHVVPHGIFEVPAMILAGAVGLYPLQLIIRYARGIKPVRIAWVQLAQSVVLIAALIAAAGVVEAWITPHIIESILSVGG</sequence>